<dbReference type="OrthoDB" id="10250660at2759"/>
<dbReference type="KEGG" id="ppp:112287845"/>
<dbReference type="Gene3D" id="4.10.1000.10">
    <property type="entry name" value="Zinc finger, CCCH-type"/>
    <property type="match status" value="1"/>
</dbReference>
<dbReference type="InterPro" id="IPR025714">
    <property type="entry name" value="Methyltranfer_dom"/>
</dbReference>
<evidence type="ECO:0000313" key="13">
    <source>
        <dbReference type="EnsemblPlants" id="Pp3c10_16370V3.1"/>
    </source>
</evidence>
<keyword evidence="3 8" id="KW-0949">S-adenosyl-L-methionine</keyword>
<evidence type="ECO:0000313" key="14">
    <source>
        <dbReference type="Proteomes" id="UP000006727"/>
    </source>
</evidence>
<dbReference type="EMBL" id="ABEU02000010">
    <property type="protein sequence ID" value="PNR46851.1"/>
    <property type="molecule type" value="Genomic_DNA"/>
</dbReference>
<dbReference type="InterPro" id="IPR029063">
    <property type="entry name" value="SAM-dependent_MTases_sf"/>
</dbReference>
<dbReference type="Proteomes" id="UP000006727">
    <property type="component" value="Chromosome 10"/>
</dbReference>
<evidence type="ECO:0000256" key="8">
    <source>
        <dbReference type="PROSITE-ProRule" id="PRU01024"/>
    </source>
</evidence>
<feature type="compositionally biased region" description="Polar residues" evidence="10">
    <location>
        <begin position="709"/>
        <end position="725"/>
    </location>
</feature>
<evidence type="ECO:0000256" key="5">
    <source>
        <dbReference type="ARBA" id="ARBA00022771"/>
    </source>
</evidence>
<dbReference type="PANTHER" id="PTHR45904:SF2">
    <property type="entry name" value="TRNA (URACIL-5-)-METHYLTRANSFERASE HOMOLOG A"/>
    <property type="match status" value="1"/>
</dbReference>
<dbReference type="GO" id="GO:0003676">
    <property type="term" value="F:nucleic acid binding"/>
    <property type="evidence" value="ECO:0007669"/>
    <property type="project" value="InterPro"/>
</dbReference>
<comment type="caution">
    <text evidence="8">Lacks conserved residue(s) required for the propagation of feature annotation.</text>
</comment>
<name>A0A2K1JZ92_PHYPA</name>
<feature type="domain" description="C3H1-type" evidence="11">
    <location>
        <begin position="128"/>
        <end position="155"/>
    </location>
</feature>
<gene>
    <name evidence="13" type="primary">LOC112287845</name>
    <name evidence="12" type="ORF">PHYPA_013971</name>
</gene>
<dbReference type="EnsemblPlants" id="Pp3c10_16370V3.2">
    <property type="protein sequence ID" value="Pp3c10_16370V3.2"/>
    <property type="gene ID" value="Pp3c10_16370"/>
</dbReference>
<reference evidence="12 14" key="1">
    <citation type="journal article" date="2008" name="Science">
        <title>The Physcomitrella genome reveals evolutionary insights into the conquest of land by plants.</title>
        <authorList>
            <person name="Rensing S."/>
            <person name="Lang D."/>
            <person name="Zimmer A."/>
            <person name="Terry A."/>
            <person name="Salamov A."/>
            <person name="Shapiro H."/>
            <person name="Nishiyama T."/>
            <person name="Perroud P.-F."/>
            <person name="Lindquist E."/>
            <person name="Kamisugi Y."/>
            <person name="Tanahashi T."/>
            <person name="Sakakibara K."/>
            <person name="Fujita T."/>
            <person name="Oishi K."/>
            <person name="Shin-I T."/>
            <person name="Kuroki Y."/>
            <person name="Toyoda A."/>
            <person name="Suzuki Y."/>
            <person name="Hashimoto A."/>
            <person name="Yamaguchi K."/>
            <person name="Sugano A."/>
            <person name="Kohara Y."/>
            <person name="Fujiyama A."/>
            <person name="Anterola A."/>
            <person name="Aoki S."/>
            <person name="Ashton N."/>
            <person name="Barbazuk W.B."/>
            <person name="Barker E."/>
            <person name="Bennetzen J."/>
            <person name="Bezanilla M."/>
            <person name="Blankenship R."/>
            <person name="Cho S.H."/>
            <person name="Dutcher S."/>
            <person name="Estelle M."/>
            <person name="Fawcett J.A."/>
            <person name="Gundlach H."/>
            <person name="Hanada K."/>
            <person name="Heyl A."/>
            <person name="Hicks K.A."/>
            <person name="Hugh J."/>
            <person name="Lohr M."/>
            <person name="Mayer K."/>
            <person name="Melkozernov A."/>
            <person name="Murata T."/>
            <person name="Nelson D."/>
            <person name="Pils B."/>
            <person name="Prigge M."/>
            <person name="Reiss B."/>
            <person name="Renner T."/>
            <person name="Rombauts S."/>
            <person name="Rushton P."/>
            <person name="Sanderfoot A."/>
            <person name="Schween G."/>
            <person name="Shiu S.-H."/>
            <person name="Stueber K."/>
            <person name="Theodoulou F.L."/>
            <person name="Tu H."/>
            <person name="Van de Peer Y."/>
            <person name="Verrier P.J."/>
            <person name="Waters E."/>
            <person name="Wood A."/>
            <person name="Yang L."/>
            <person name="Cove D."/>
            <person name="Cuming A."/>
            <person name="Hasebe M."/>
            <person name="Lucas S."/>
            <person name="Mishler D.B."/>
            <person name="Reski R."/>
            <person name="Grigoriev I."/>
            <person name="Quatrano R.S."/>
            <person name="Boore J.L."/>
        </authorList>
    </citation>
    <scope>NUCLEOTIDE SEQUENCE [LARGE SCALE GENOMIC DNA]</scope>
    <source>
        <strain evidence="13 14">cv. Gransden 2004</strain>
    </source>
</reference>
<keyword evidence="5 7" id="KW-0863">Zinc-finger</keyword>
<feature type="region of interest" description="Disordered" evidence="10">
    <location>
        <begin position="278"/>
        <end position="318"/>
    </location>
</feature>
<feature type="region of interest" description="Disordered" evidence="10">
    <location>
        <begin position="789"/>
        <end position="812"/>
    </location>
</feature>
<accession>A0A2K1JZ92</accession>
<protein>
    <recommendedName>
        <fullName evidence="11">C3H1-type domain-containing protein</fullName>
    </recommendedName>
</protein>
<feature type="active site" evidence="9">
    <location>
        <position position="766"/>
    </location>
</feature>
<dbReference type="EnsemblPlants" id="Pp3c10_16370V3.1">
    <property type="protein sequence ID" value="Pp3c10_16370V3.1"/>
    <property type="gene ID" value="Pp3c10_16370"/>
</dbReference>
<evidence type="ECO:0000256" key="7">
    <source>
        <dbReference type="PROSITE-ProRule" id="PRU00723"/>
    </source>
</evidence>
<dbReference type="STRING" id="3218.A0A2K1JZ92"/>
<keyword evidence="1 8" id="KW-0489">Methyltransferase</keyword>
<comment type="similarity">
    <text evidence="8">Belongs to the class I-like SAM-binding methyltransferase superfamily. RNA M5U methyltransferase family.</text>
</comment>
<evidence type="ECO:0000256" key="4">
    <source>
        <dbReference type="ARBA" id="ARBA00022723"/>
    </source>
</evidence>
<evidence type="ECO:0000313" key="12">
    <source>
        <dbReference type="EMBL" id="PNR46851.1"/>
    </source>
</evidence>
<dbReference type="GO" id="GO:0006396">
    <property type="term" value="P:RNA processing"/>
    <property type="evidence" value="ECO:0007669"/>
    <property type="project" value="InterPro"/>
</dbReference>
<dbReference type="Pfam" id="PF05958">
    <property type="entry name" value="tRNA_U5-meth_tr"/>
    <property type="match status" value="1"/>
</dbReference>
<feature type="binding site" evidence="8">
    <location>
        <position position="597"/>
    </location>
    <ligand>
        <name>S-adenosyl-L-methionine</name>
        <dbReference type="ChEBI" id="CHEBI:59789"/>
    </ligand>
</feature>
<dbReference type="GO" id="GO:0032259">
    <property type="term" value="P:methylation"/>
    <property type="evidence" value="ECO:0007669"/>
    <property type="project" value="UniProtKB-KW"/>
</dbReference>
<reference evidence="12 14" key="2">
    <citation type="journal article" date="2018" name="Plant J.">
        <title>The Physcomitrella patens chromosome-scale assembly reveals moss genome structure and evolution.</title>
        <authorList>
            <person name="Lang D."/>
            <person name="Ullrich K.K."/>
            <person name="Murat F."/>
            <person name="Fuchs J."/>
            <person name="Jenkins J."/>
            <person name="Haas F.B."/>
            <person name="Piednoel M."/>
            <person name="Gundlach H."/>
            <person name="Van Bel M."/>
            <person name="Meyberg R."/>
            <person name="Vives C."/>
            <person name="Morata J."/>
            <person name="Symeonidi A."/>
            <person name="Hiss M."/>
            <person name="Muchero W."/>
            <person name="Kamisugi Y."/>
            <person name="Saleh O."/>
            <person name="Blanc G."/>
            <person name="Decker E.L."/>
            <person name="van Gessel N."/>
            <person name="Grimwood J."/>
            <person name="Hayes R.D."/>
            <person name="Graham S.W."/>
            <person name="Gunter L.E."/>
            <person name="McDaniel S.F."/>
            <person name="Hoernstein S.N.W."/>
            <person name="Larsson A."/>
            <person name="Li F.W."/>
            <person name="Perroud P.F."/>
            <person name="Phillips J."/>
            <person name="Ranjan P."/>
            <person name="Rokshar D.S."/>
            <person name="Rothfels C.J."/>
            <person name="Schneider L."/>
            <person name="Shu S."/>
            <person name="Stevenson D.W."/>
            <person name="Thummler F."/>
            <person name="Tillich M."/>
            <person name="Villarreal Aguilar J.C."/>
            <person name="Widiez T."/>
            <person name="Wong G.K."/>
            <person name="Wymore A."/>
            <person name="Zhang Y."/>
            <person name="Zimmer A.D."/>
            <person name="Quatrano R.S."/>
            <person name="Mayer K.F.X."/>
            <person name="Goodstein D."/>
            <person name="Casacuberta J.M."/>
            <person name="Vandepoele K."/>
            <person name="Reski R."/>
            <person name="Cuming A.C."/>
            <person name="Tuskan G.A."/>
            <person name="Maumus F."/>
            <person name="Salse J."/>
            <person name="Schmutz J."/>
            <person name="Rensing S.A."/>
        </authorList>
    </citation>
    <scope>NUCLEOTIDE SEQUENCE [LARGE SCALE GENOMIC DNA]</scope>
    <source>
        <strain evidence="13 14">cv. Gransden 2004</strain>
    </source>
</reference>
<organism evidence="12">
    <name type="scientific">Physcomitrium patens</name>
    <name type="common">Spreading-leaved earth moss</name>
    <name type="synonym">Physcomitrella patens</name>
    <dbReference type="NCBI Taxonomy" id="3218"/>
    <lineage>
        <taxon>Eukaryota</taxon>
        <taxon>Viridiplantae</taxon>
        <taxon>Streptophyta</taxon>
        <taxon>Embryophyta</taxon>
        <taxon>Bryophyta</taxon>
        <taxon>Bryophytina</taxon>
        <taxon>Bryopsida</taxon>
        <taxon>Funariidae</taxon>
        <taxon>Funariales</taxon>
        <taxon>Funariaceae</taxon>
        <taxon>Physcomitrium</taxon>
    </lineage>
</organism>
<keyword evidence="6 7" id="KW-0862">Zinc</keyword>
<feature type="binding site" evidence="8">
    <location>
        <position position="647"/>
    </location>
    <ligand>
        <name>S-adenosyl-L-methionine</name>
        <dbReference type="ChEBI" id="CHEBI:59789"/>
    </ligand>
</feature>
<feature type="compositionally biased region" description="Basic and acidic residues" evidence="10">
    <location>
        <begin position="168"/>
        <end position="190"/>
    </location>
</feature>
<dbReference type="Gramene" id="Pp3c10_16370V3.1">
    <property type="protein sequence ID" value="Pp3c10_16370V3.1"/>
    <property type="gene ID" value="Pp3c10_16370"/>
</dbReference>
<dbReference type="PROSITE" id="PS51687">
    <property type="entry name" value="SAM_MT_RNA_M5U"/>
    <property type="match status" value="1"/>
</dbReference>
<dbReference type="PaxDb" id="3218-PP1S145_53V6.1"/>
<reference evidence="13" key="3">
    <citation type="submission" date="2020-12" db="UniProtKB">
        <authorList>
            <consortium name="EnsemblPlants"/>
        </authorList>
    </citation>
    <scope>IDENTIFICATION</scope>
</reference>
<dbReference type="SUPFAM" id="SSF53335">
    <property type="entry name" value="S-adenosyl-L-methionine-dependent methyltransferases"/>
    <property type="match status" value="1"/>
</dbReference>
<evidence type="ECO:0000256" key="9">
    <source>
        <dbReference type="PROSITE-ProRule" id="PRU10015"/>
    </source>
</evidence>
<evidence type="ECO:0000256" key="2">
    <source>
        <dbReference type="ARBA" id="ARBA00022679"/>
    </source>
</evidence>
<dbReference type="PROSITE" id="PS50103">
    <property type="entry name" value="ZF_C3H1"/>
    <property type="match status" value="1"/>
</dbReference>
<dbReference type="CDD" id="cd02440">
    <property type="entry name" value="AdoMet_MTases"/>
    <property type="match status" value="1"/>
</dbReference>
<feature type="active site" description="Nucleophile" evidence="8">
    <location>
        <position position="766"/>
    </location>
</feature>
<evidence type="ECO:0000259" key="11">
    <source>
        <dbReference type="PROSITE" id="PS50103"/>
    </source>
</evidence>
<keyword evidence="2 8" id="KW-0808">Transferase</keyword>
<dbReference type="InterPro" id="IPR010280">
    <property type="entry name" value="U5_MeTrfase_fam"/>
</dbReference>
<dbReference type="GeneID" id="112287845"/>
<dbReference type="Pfam" id="PF13847">
    <property type="entry name" value="Methyltransf_31"/>
    <property type="match status" value="1"/>
</dbReference>
<feature type="region of interest" description="Disordered" evidence="10">
    <location>
        <begin position="153"/>
        <end position="190"/>
    </location>
</feature>
<proteinExistence type="inferred from homology"/>
<dbReference type="SUPFAM" id="SSF54928">
    <property type="entry name" value="RNA-binding domain, RBD"/>
    <property type="match status" value="1"/>
</dbReference>
<evidence type="ECO:0000256" key="10">
    <source>
        <dbReference type="SAM" id="MobiDB-lite"/>
    </source>
</evidence>
<evidence type="ECO:0000256" key="1">
    <source>
        <dbReference type="ARBA" id="ARBA00022603"/>
    </source>
</evidence>
<evidence type="ECO:0000256" key="3">
    <source>
        <dbReference type="ARBA" id="ARBA00022691"/>
    </source>
</evidence>
<dbReference type="AlphaFoldDB" id="A0A2K1JZ92"/>
<feature type="zinc finger region" description="C3H1-type" evidence="7">
    <location>
        <begin position="128"/>
        <end position="155"/>
    </location>
</feature>
<dbReference type="Gene3D" id="3.30.70.330">
    <property type="match status" value="1"/>
</dbReference>
<dbReference type="InterPro" id="IPR045850">
    <property type="entry name" value="TRM2_met"/>
</dbReference>
<dbReference type="FunCoup" id="A0A2K1JZ92">
    <property type="interactions" value="3909"/>
</dbReference>
<dbReference type="InterPro" id="IPR035979">
    <property type="entry name" value="RBD_domain_sf"/>
</dbReference>
<dbReference type="SUPFAM" id="SSF90229">
    <property type="entry name" value="CCCH zinc finger"/>
    <property type="match status" value="1"/>
</dbReference>
<dbReference type="InterPro" id="IPR036855">
    <property type="entry name" value="Znf_CCCH_sf"/>
</dbReference>
<dbReference type="RefSeq" id="XP_024387137.1">
    <property type="nucleotide sequence ID" value="XM_024531369.2"/>
</dbReference>
<dbReference type="PANTHER" id="PTHR45904">
    <property type="entry name" value="TRNA (URACIL-5-)-METHYLTRANSFERASE"/>
    <property type="match status" value="1"/>
</dbReference>
<dbReference type="InterPro" id="IPR012677">
    <property type="entry name" value="Nucleotide-bd_a/b_plait_sf"/>
</dbReference>
<dbReference type="Gene3D" id="3.40.50.150">
    <property type="entry name" value="Vaccinia Virus protein VP39"/>
    <property type="match status" value="1"/>
</dbReference>
<keyword evidence="14" id="KW-1185">Reference proteome</keyword>
<dbReference type="GO" id="GO:0008270">
    <property type="term" value="F:zinc ion binding"/>
    <property type="evidence" value="ECO:0007669"/>
    <property type="project" value="UniProtKB-KW"/>
</dbReference>
<sequence>MHQLESFCAIASQNNTGTAEDRVVEEPLKVPVGEPMGFEPKSAVVELPVPLKPEDAVSTAAGVDGKGKALPPEDLLQQAAVSPVVADESQSVESAADDDEVVKVDEVVDSAAKDDGDVADKPPANPAIAKTSLCSYFRKKGCNHGENCKFAHGESELQQRPDGSWDPTSERGKKKEDKVSTEEQSSEESRYRKCLVNIPMNWSQQKLKSFLDEKGVTYSSAQKRKSMKVGFLGFRNQEELTKSAEILDGMPVANKRLKLADVLPREWERKAIGVTEAALAGDKEEKDNDGADTVMAEDGSGNENDGKEDDNENKALEPYRSVTQVVTPLAHLSYEDQLAKKKEEIIQVLKRLARNIRKGCPSGMLLPDWLAAAKDREGLPCEFEGILPSPVVDGYRNKCEFAIGLGPDGKQRVVGFQLGSFREGINAIAEPGECRNVSSVALNFVAAFQTFIRASKLPVWDKKDNTGFWRMLTIREGREPGSADEIGKEIAEVMLIVQVCPTGVPEDRATEEYSKMAEVLIEAATTATPQLPLTALLVQEHVGVSNSAPADCPLRALPLPGLDEIRNTGKPVDEVLGHIHDYIGLSKFRISPTAFFQVNSAGAEKLYSLAGVWAGLGPDTLLFDVCCGTGAIGLTLAKRVGMVVGIEMNASAVADAQLNADLNGITNCRFIAGKAEDVIGNLLREYAIDGPVSQKASEPETGKSEASNEEQVSTLVSPANQQNGDSRPRFNNIVAIVDPPRVGLHHVVLRTLRLHKQLRRLVYISCNPDSLLANAVELCMPIKEGPVEKQKQRGGFRGSNLGHARRRVKTLPPSEPFRPVKACAVDLFPHTKHCEMVMLFER</sequence>
<dbReference type="InterPro" id="IPR030390">
    <property type="entry name" value="MeTrfase_TrmA_AS"/>
</dbReference>
<keyword evidence="4 7" id="KW-0479">Metal-binding</keyword>
<dbReference type="GO" id="GO:0008173">
    <property type="term" value="F:RNA methyltransferase activity"/>
    <property type="evidence" value="ECO:0007669"/>
    <property type="project" value="InterPro"/>
</dbReference>
<dbReference type="Pfam" id="PF00642">
    <property type="entry name" value="zf-CCCH"/>
    <property type="match status" value="1"/>
</dbReference>
<dbReference type="OMA" id="NRGWRTM"/>
<dbReference type="PROSITE" id="PS01230">
    <property type="entry name" value="TRMA_1"/>
    <property type="match status" value="1"/>
</dbReference>
<dbReference type="InterPro" id="IPR000571">
    <property type="entry name" value="Znf_CCCH"/>
</dbReference>
<feature type="region of interest" description="Disordered" evidence="10">
    <location>
        <begin position="693"/>
        <end position="727"/>
    </location>
</feature>
<evidence type="ECO:0000256" key="6">
    <source>
        <dbReference type="ARBA" id="ARBA00022833"/>
    </source>
</evidence>
<feature type="binding site" evidence="8">
    <location>
        <position position="738"/>
    </location>
    <ligand>
        <name>S-adenosyl-L-methionine</name>
        <dbReference type="ChEBI" id="CHEBI:59789"/>
    </ligand>
</feature>
<dbReference type="Gramene" id="Pp3c10_16370V3.2">
    <property type="protein sequence ID" value="Pp3c10_16370V3.2"/>
    <property type="gene ID" value="Pp3c10_16370"/>
</dbReference>
<dbReference type="SMART" id="SM00356">
    <property type="entry name" value="ZnF_C3H1"/>
    <property type="match status" value="1"/>
</dbReference>